<organism evidence="2 3">
    <name type="scientific">Ensete ventricosum</name>
    <name type="common">Abyssinian banana</name>
    <name type="synonym">Musa ensete</name>
    <dbReference type="NCBI Taxonomy" id="4639"/>
    <lineage>
        <taxon>Eukaryota</taxon>
        <taxon>Viridiplantae</taxon>
        <taxon>Streptophyta</taxon>
        <taxon>Embryophyta</taxon>
        <taxon>Tracheophyta</taxon>
        <taxon>Spermatophyta</taxon>
        <taxon>Magnoliopsida</taxon>
        <taxon>Liliopsida</taxon>
        <taxon>Zingiberales</taxon>
        <taxon>Musaceae</taxon>
        <taxon>Ensete</taxon>
    </lineage>
</organism>
<evidence type="ECO:0000313" key="3">
    <source>
        <dbReference type="Proteomes" id="UP000287651"/>
    </source>
</evidence>
<feature type="non-terminal residue" evidence="2">
    <location>
        <position position="185"/>
    </location>
</feature>
<name>A0A426XEL3_ENSVE</name>
<dbReference type="EMBL" id="AMZH03021753">
    <property type="protein sequence ID" value="RRT37905.1"/>
    <property type="molecule type" value="Genomic_DNA"/>
</dbReference>
<evidence type="ECO:0000256" key="1">
    <source>
        <dbReference type="SAM" id="MobiDB-lite"/>
    </source>
</evidence>
<sequence>MKTVDTKVCNFESYRPVQAVRTSPPTDPPSERYHGFCPVPSDIGLYRAEIIKISIVTARYRSVTIDFDRRRPLPSGISLAAAGCSEGRRRKRKKKRENIRQCRPLIARQQFDCRKHLQPDNPETALRMRTSRGDDFFVATFSSSPSPRLRRREKEGSVNDFSSLAREEALMTSPPREEKKTSRHR</sequence>
<feature type="region of interest" description="Disordered" evidence="1">
    <location>
        <begin position="145"/>
        <end position="185"/>
    </location>
</feature>
<accession>A0A426XEL3</accession>
<gene>
    <name evidence="2" type="ORF">B296_00053633</name>
</gene>
<reference evidence="2 3" key="1">
    <citation type="journal article" date="2014" name="Agronomy (Basel)">
        <title>A Draft Genome Sequence for Ensete ventricosum, the Drought-Tolerant Tree Against Hunger.</title>
        <authorList>
            <person name="Harrison J."/>
            <person name="Moore K.A."/>
            <person name="Paszkiewicz K."/>
            <person name="Jones T."/>
            <person name="Grant M."/>
            <person name="Ambacheew D."/>
            <person name="Muzemil S."/>
            <person name="Studholme D.J."/>
        </authorList>
    </citation>
    <scope>NUCLEOTIDE SEQUENCE [LARGE SCALE GENOMIC DNA]</scope>
</reference>
<evidence type="ECO:0000313" key="2">
    <source>
        <dbReference type="EMBL" id="RRT37905.1"/>
    </source>
</evidence>
<dbReference type="AlphaFoldDB" id="A0A426XEL3"/>
<protein>
    <submittedName>
        <fullName evidence="2">Uncharacterized protein</fullName>
    </submittedName>
</protein>
<comment type="caution">
    <text evidence="2">The sequence shown here is derived from an EMBL/GenBank/DDBJ whole genome shotgun (WGS) entry which is preliminary data.</text>
</comment>
<feature type="compositionally biased region" description="Basic and acidic residues" evidence="1">
    <location>
        <begin position="165"/>
        <end position="185"/>
    </location>
</feature>
<proteinExistence type="predicted"/>
<dbReference type="Proteomes" id="UP000287651">
    <property type="component" value="Unassembled WGS sequence"/>
</dbReference>